<name>A0A364Y1B0_9BACT</name>
<gene>
    <name evidence="6" type="ORF">DQQ10_16965</name>
</gene>
<keyword evidence="4 5" id="KW-0472">Membrane</keyword>
<keyword evidence="5" id="KW-0812">Transmembrane</keyword>
<keyword evidence="5" id="KW-1133">Transmembrane helix</keyword>
<keyword evidence="7" id="KW-1185">Reference proteome</keyword>
<dbReference type="SUPFAM" id="SSF82093">
    <property type="entry name" value="Heme chaperone CcmE"/>
    <property type="match status" value="1"/>
</dbReference>
<evidence type="ECO:0000313" key="6">
    <source>
        <dbReference type="EMBL" id="RAV99739.1"/>
    </source>
</evidence>
<comment type="subcellular location">
    <subcellularLocation>
        <location evidence="1">Membrane</location>
    </subcellularLocation>
</comment>
<dbReference type="Proteomes" id="UP000251889">
    <property type="component" value="Unassembled WGS sequence"/>
</dbReference>
<dbReference type="OrthoDB" id="1524250at2"/>
<evidence type="ECO:0000313" key="7">
    <source>
        <dbReference type="Proteomes" id="UP000251889"/>
    </source>
</evidence>
<dbReference type="GO" id="GO:0020037">
    <property type="term" value="F:heme binding"/>
    <property type="evidence" value="ECO:0007669"/>
    <property type="project" value="InterPro"/>
</dbReference>
<accession>A0A364Y1B0</accession>
<keyword evidence="2" id="KW-0408">Iron</keyword>
<keyword evidence="2" id="KW-0349">Heme</keyword>
<dbReference type="Gene3D" id="2.40.50.140">
    <property type="entry name" value="Nucleic acid-binding proteins"/>
    <property type="match status" value="1"/>
</dbReference>
<dbReference type="RefSeq" id="WP_112748086.1">
    <property type="nucleotide sequence ID" value="NZ_QMFY01000009.1"/>
</dbReference>
<keyword evidence="3" id="KW-0201">Cytochrome c-type biogenesis</keyword>
<dbReference type="GO" id="GO:0017003">
    <property type="term" value="P:protein-heme linkage"/>
    <property type="evidence" value="ECO:0007669"/>
    <property type="project" value="InterPro"/>
</dbReference>
<dbReference type="Pfam" id="PF03100">
    <property type="entry name" value="CcmE"/>
    <property type="match status" value="1"/>
</dbReference>
<dbReference type="EMBL" id="QMFY01000009">
    <property type="protein sequence ID" value="RAV99739.1"/>
    <property type="molecule type" value="Genomic_DNA"/>
</dbReference>
<protein>
    <submittedName>
        <fullName evidence="6">Cytochrome c maturation protein CcmE</fullName>
    </submittedName>
</protein>
<evidence type="ECO:0000256" key="3">
    <source>
        <dbReference type="ARBA" id="ARBA00022748"/>
    </source>
</evidence>
<dbReference type="InterPro" id="IPR012340">
    <property type="entry name" value="NA-bd_OB-fold"/>
</dbReference>
<organism evidence="6 7">
    <name type="scientific">Pseudochryseolinea flava</name>
    <dbReference type="NCBI Taxonomy" id="2059302"/>
    <lineage>
        <taxon>Bacteria</taxon>
        <taxon>Pseudomonadati</taxon>
        <taxon>Bacteroidota</taxon>
        <taxon>Cytophagia</taxon>
        <taxon>Cytophagales</taxon>
        <taxon>Fulvivirgaceae</taxon>
        <taxon>Pseudochryseolinea</taxon>
    </lineage>
</organism>
<keyword evidence="2" id="KW-0479">Metal-binding</keyword>
<dbReference type="AlphaFoldDB" id="A0A364Y1B0"/>
<evidence type="ECO:0000256" key="4">
    <source>
        <dbReference type="ARBA" id="ARBA00023136"/>
    </source>
</evidence>
<dbReference type="GO" id="GO:0005886">
    <property type="term" value="C:plasma membrane"/>
    <property type="evidence" value="ECO:0007669"/>
    <property type="project" value="InterPro"/>
</dbReference>
<comment type="caution">
    <text evidence="6">The sequence shown here is derived from an EMBL/GenBank/DDBJ whole genome shotgun (WGS) entry which is preliminary data.</text>
</comment>
<dbReference type="GO" id="GO:0017004">
    <property type="term" value="P:cytochrome complex assembly"/>
    <property type="evidence" value="ECO:0007669"/>
    <property type="project" value="UniProtKB-KW"/>
</dbReference>
<evidence type="ECO:0000256" key="5">
    <source>
        <dbReference type="SAM" id="Phobius"/>
    </source>
</evidence>
<reference evidence="6 7" key="1">
    <citation type="submission" date="2018-06" db="EMBL/GenBank/DDBJ databases">
        <title>Chryseolinea flavus sp. nov., a member of the phylum Bacteroidetes isolated from soil.</title>
        <authorList>
            <person name="Li Y."/>
            <person name="Wang J."/>
        </authorList>
    </citation>
    <scope>NUCLEOTIDE SEQUENCE [LARGE SCALE GENOMIC DNA]</scope>
    <source>
        <strain evidence="6 7">SDU1-6</strain>
    </source>
</reference>
<evidence type="ECO:0000256" key="1">
    <source>
        <dbReference type="ARBA" id="ARBA00004370"/>
    </source>
</evidence>
<dbReference type="InterPro" id="IPR036127">
    <property type="entry name" value="CcmE-like_sf"/>
</dbReference>
<feature type="transmembrane region" description="Helical" evidence="5">
    <location>
        <begin position="6"/>
        <end position="26"/>
    </location>
</feature>
<dbReference type="InterPro" id="IPR004329">
    <property type="entry name" value="CcmE"/>
</dbReference>
<sequence>MKTSHILIIIVIAVAIGIIITTAGDASNYVTFQQAREMALAGKKSNIHVVGELKKNRNGDIIGLEEGADKVSCSFILIDEKGREQRVDFNEPMPADLVRSEKVVVIGSYEGEKFQASKILLKCPSKYQEKEVNV</sequence>
<proteinExistence type="predicted"/>
<evidence type="ECO:0000256" key="2">
    <source>
        <dbReference type="ARBA" id="ARBA00022617"/>
    </source>
</evidence>